<comment type="caution">
    <text evidence="1">The sequence shown here is derived from an EMBL/GenBank/DDBJ whole genome shotgun (WGS) entry which is preliminary data.</text>
</comment>
<sequence>MKENRCKDLDFGFRVTSQATQMAICSLMARAFNFSCGNGRHEKRERERWYLKNGARLLQELIANCEGEAKQLQFFFLEELSKATNNFDKRHILCARKNQTTYEGSNEGRKIAIRQSDIHKHDIGFRVTSQLTQMRIRSLISCGCNFSCPSPVNGLREKREREQWFLKMELDSCRS</sequence>
<keyword evidence="2" id="KW-1185">Reference proteome</keyword>
<evidence type="ECO:0000313" key="2">
    <source>
        <dbReference type="Proteomes" id="UP001234297"/>
    </source>
</evidence>
<gene>
    <name evidence="1" type="ORF">MRB53_004111</name>
</gene>
<protein>
    <submittedName>
        <fullName evidence="1">Uncharacterized protein</fullName>
    </submittedName>
</protein>
<dbReference type="Proteomes" id="UP001234297">
    <property type="component" value="Chromosome 1"/>
</dbReference>
<organism evidence="1 2">
    <name type="scientific">Persea americana</name>
    <name type="common">Avocado</name>
    <dbReference type="NCBI Taxonomy" id="3435"/>
    <lineage>
        <taxon>Eukaryota</taxon>
        <taxon>Viridiplantae</taxon>
        <taxon>Streptophyta</taxon>
        <taxon>Embryophyta</taxon>
        <taxon>Tracheophyta</taxon>
        <taxon>Spermatophyta</taxon>
        <taxon>Magnoliopsida</taxon>
        <taxon>Magnoliidae</taxon>
        <taxon>Laurales</taxon>
        <taxon>Lauraceae</taxon>
        <taxon>Persea</taxon>
    </lineage>
</organism>
<evidence type="ECO:0000313" key="1">
    <source>
        <dbReference type="EMBL" id="KAJ8651088.1"/>
    </source>
</evidence>
<reference evidence="1 2" key="1">
    <citation type="journal article" date="2022" name="Hortic Res">
        <title>A haplotype resolved chromosomal level avocado genome allows analysis of novel avocado genes.</title>
        <authorList>
            <person name="Nath O."/>
            <person name="Fletcher S.J."/>
            <person name="Hayward A."/>
            <person name="Shaw L.M."/>
            <person name="Masouleh A.K."/>
            <person name="Furtado A."/>
            <person name="Henry R.J."/>
            <person name="Mitter N."/>
        </authorList>
    </citation>
    <scope>NUCLEOTIDE SEQUENCE [LARGE SCALE GENOMIC DNA]</scope>
    <source>
        <strain evidence="2">cv. Hass</strain>
    </source>
</reference>
<accession>A0ACC2N060</accession>
<dbReference type="EMBL" id="CM056809">
    <property type="protein sequence ID" value="KAJ8651088.1"/>
    <property type="molecule type" value="Genomic_DNA"/>
</dbReference>
<proteinExistence type="predicted"/>
<name>A0ACC2N060_PERAE</name>